<evidence type="ECO:0000256" key="4">
    <source>
        <dbReference type="SAM" id="MobiDB-lite"/>
    </source>
</evidence>
<dbReference type="EMBL" id="ML978271">
    <property type="protein sequence ID" value="KAF2025239.1"/>
    <property type="molecule type" value="Genomic_DNA"/>
</dbReference>
<dbReference type="InterPro" id="IPR028133">
    <property type="entry name" value="Dynamitin"/>
</dbReference>
<feature type="region of interest" description="Disordered" evidence="4">
    <location>
        <begin position="1"/>
        <end position="109"/>
    </location>
</feature>
<feature type="coiled-coil region" evidence="3">
    <location>
        <begin position="113"/>
        <end position="140"/>
    </location>
</feature>
<evidence type="ECO:0000256" key="1">
    <source>
        <dbReference type="ARBA" id="ARBA00004496"/>
    </source>
</evidence>
<proteinExistence type="predicted"/>
<evidence type="ECO:0000256" key="2">
    <source>
        <dbReference type="ARBA" id="ARBA00022490"/>
    </source>
</evidence>
<keyword evidence="2" id="KW-0963">Cytoplasm</keyword>
<evidence type="ECO:0000256" key="3">
    <source>
        <dbReference type="SAM" id="Coils"/>
    </source>
</evidence>
<dbReference type="GO" id="GO:0005737">
    <property type="term" value="C:cytoplasm"/>
    <property type="evidence" value="ECO:0007669"/>
    <property type="project" value="UniProtKB-SubCell"/>
</dbReference>
<keyword evidence="3" id="KW-0175">Coiled coil</keyword>
<gene>
    <name evidence="5" type="ORF">EK21DRAFT_76902</name>
</gene>
<comment type="caution">
    <text evidence="5">The sequence shown here is derived from an EMBL/GenBank/DDBJ whole genome shotgun (WGS) entry which is preliminary data.</text>
</comment>
<keyword evidence="6" id="KW-1185">Reference proteome</keyword>
<dbReference type="OrthoDB" id="4977at2759"/>
<feature type="compositionally biased region" description="Polar residues" evidence="4">
    <location>
        <begin position="60"/>
        <end position="69"/>
    </location>
</feature>
<feature type="compositionally biased region" description="Basic residues" evidence="4">
    <location>
        <begin position="89"/>
        <end position="101"/>
    </location>
</feature>
<organism evidence="5 6">
    <name type="scientific">Setomelanomma holmii</name>
    <dbReference type="NCBI Taxonomy" id="210430"/>
    <lineage>
        <taxon>Eukaryota</taxon>
        <taxon>Fungi</taxon>
        <taxon>Dikarya</taxon>
        <taxon>Ascomycota</taxon>
        <taxon>Pezizomycotina</taxon>
        <taxon>Dothideomycetes</taxon>
        <taxon>Pleosporomycetidae</taxon>
        <taxon>Pleosporales</taxon>
        <taxon>Pleosporineae</taxon>
        <taxon>Phaeosphaeriaceae</taxon>
        <taxon>Setomelanomma</taxon>
    </lineage>
</organism>
<name>A0A9P4H0U7_9PLEO</name>
<dbReference type="AlphaFoldDB" id="A0A9P4H0U7"/>
<feature type="coiled-coil region" evidence="3">
    <location>
        <begin position="280"/>
        <end position="307"/>
    </location>
</feature>
<sequence length="432" mass="48404">MSEATRPKYDNLPGIDTAPDIYETPDLAEDVSTIQASTVVSESDGDDDQDRSAVHHQRLQTDQARNRFQPSRVDAQGVDFSDNIAAQRRSYRTSTRARRRRGEILGDDSDGEKETFVAKLARVKTELHELESEYQQKIATGDKSKIEEKDPKQHLEDMASRVDSIYALRRGGARGPEAQLDRTVKKFRDYKPFEPSPHLTQAIANQPPLPGTQIQRNQLEYVLDQAAQFDKRITQLETNLGLNGNTMPELSDRATFPVFTTLQRLEQTLGVIGDASTNNMDAAVQQIKKLTGDAEQLKETRLEAARTGSGTGSGDAKAVTYPDHEAKINALYGTLPSIDKLAPILPLVLERLRTLRLLHTSAWQADQVLTELETRQAKQEEEIKKWEGQLVIVEKSMEEATKAMHGNMKVVGDDVKRIEARVEKLLSEHPVE</sequence>
<accession>A0A9P4H0U7</accession>
<dbReference type="GO" id="GO:0007017">
    <property type="term" value="P:microtubule-based process"/>
    <property type="evidence" value="ECO:0007669"/>
    <property type="project" value="InterPro"/>
</dbReference>
<dbReference type="PANTHER" id="PTHR15346">
    <property type="entry name" value="DYNACTIN SUBUNIT"/>
    <property type="match status" value="1"/>
</dbReference>
<dbReference type="GO" id="GO:0005869">
    <property type="term" value="C:dynactin complex"/>
    <property type="evidence" value="ECO:0007669"/>
    <property type="project" value="InterPro"/>
</dbReference>
<dbReference type="Proteomes" id="UP000799777">
    <property type="component" value="Unassembled WGS sequence"/>
</dbReference>
<reference evidence="5" key="1">
    <citation type="journal article" date="2020" name="Stud. Mycol.">
        <title>101 Dothideomycetes genomes: a test case for predicting lifestyles and emergence of pathogens.</title>
        <authorList>
            <person name="Haridas S."/>
            <person name="Albert R."/>
            <person name="Binder M."/>
            <person name="Bloem J."/>
            <person name="Labutti K."/>
            <person name="Salamov A."/>
            <person name="Andreopoulos B."/>
            <person name="Baker S."/>
            <person name="Barry K."/>
            <person name="Bills G."/>
            <person name="Bluhm B."/>
            <person name="Cannon C."/>
            <person name="Castanera R."/>
            <person name="Culley D."/>
            <person name="Daum C."/>
            <person name="Ezra D."/>
            <person name="Gonzalez J."/>
            <person name="Henrissat B."/>
            <person name="Kuo A."/>
            <person name="Liang C."/>
            <person name="Lipzen A."/>
            <person name="Lutzoni F."/>
            <person name="Magnuson J."/>
            <person name="Mondo S."/>
            <person name="Nolan M."/>
            <person name="Ohm R."/>
            <person name="Pangilinan J."/>
            <person name="Park H.-J."/>
            <person name="Ramirez L."/>
            <person name="Alfaro M."/>
            <person name="Sun H."/>
            <person name="Tritt A."/>
            <person name="Yoshinaga Y."/>
            <person name="Zwiers L.-H."/>
            <person name="Turgeon B."/>
            <person name="Goodwin S."/>
            <person name="Spatafora J."/>
            <person name="Crous P."/>
            <person name="Grigoriev I."/>
        </authorList>
    </citation>
    <scope>NUCLEOTIDE SEQUENCE</scope>
    <source>
        <strain evidence="5">CBS 110217</strain>
    </source>
</reference>
<evidence type="ECO:0008006" key="7">
    <source>
        <dbReference type="Google" id="ProtNLM"/>
    </source>
</evidence>
<evidence type="ECO:0000313" key="5">
    <source>
        <dbReference type="EMBL" id="KAF2025239.1"/>
    </source>
</evidence>
<feature type="compositionally biased region" description="Polar residues" evidence="4">
    <location>
        <begin position="32"/>
        <end position="41"/>
    </location>
</feature>
<dbReference type="Pfam" id="PF04912">
    <property type="entry name" value="Dynamitin"/>
    <property type="match status" value="1"/>
</dbReference>
<feature type="coiled-coil region" evidence="3">
    <location>
        <begin position="369"/>
        <end position="403"/>
    </location>
</feature>
<protein>
    <recommendedName>
        <fullName evidence="7">Dynactin subunit 2</fullName>
    </recommendedName>
</protein>
<evidence type="ECO:0000313" key="6">
    <source>
        <dbReference type="Proteomes" id="UP000799777"/>
    </source>
</evidence>
<comment type="subcellular location">
    <subcellularLocation>
        <location evidence="1">Cytoplasm</location>
    </subcellularLocation>
</comment>